<feature type="transmembrane region" description="Helical" evidence="6">
    <location>
        <begin position="67"/>
        <end position="83"/>
    </location>
</feature>
<proteinExistence type="inferred from homology"/>
<dbReference type="PANTHER" id="PTHR13180">
    <property type="entry name" value="SMALL MEMBRANE PROTEIN-RELATED"/>
    <property type="match status" value="1"/>
</dbReference>
<dbReference type="OrthoDB" id="268928at2759"/>
<gene>
    <name evidence="7" type="ORF">INT47_003957</name>
</gene>
<accession>A0A8H7R7F1</accession>
<keyword evidence="8" id="KW-1185">Reference proteome</keyword>
<evidence type="ECO:0000256" key="5">
    <source>
        <dbReference type="ARBA" id="ARBA00023136"/>
    </source>
</evidence>
<evidence type="ECO:0000256" key="3">
    <source>
        <dbReference type="ARBA" id="ARBA00022692"/>
    </source>
</evidence>
<dbReference type="InterPro" id="IPR007919">
    <property type="entry name" value="UPF0220"/>
</dbReference>
<evidence type="ECO:0000313" key="8">
    <source>
        <dbReference type="Proteomes" id="UP000603453"/>
    </source>
</evidence>
<feature type="transmembrane region" description="Helical" evidence="6">
    <location>
        <begin position="31"/>
        <end position="55"/>
    </location>
</feature>
<comment type="caution">
    <text evidence="7">The sequence shown here is derived from an EMBL/GenBank/DDBJ whole genome shotgun (WGS) entry which is preliminary data.</text>
</comment>
<evidence type="ECO:0000256" key="4">
    <source>
        <dbReference type="ARBA" id="ARBA00022989"/>
    </source>
</evidence>
<dbReference type="GO" id="GO:0016020">
    <property type="term" value="C:membrane"/>
    <property type="evidence" value="ECO:0007669"/>
    <property type="project" value="UniProtKB-SubCell"/>
</dbReference>
<feature type="transmembrane region" description="Helical" evidence="6">
    <location>
        <begin position="140"/>
        <end position="162"/>
    </location>
</feature>
<evidence type="ECO:0000313" key="7">
    <source>
        <dbReference type="EMBL" id="KAG2205774.1"/>
    </source>
</evidence>
<dbReference type="AlphaFoldDB" id="A0A8H7R7F1"/>
<comment type="similarity">
    <text evidence="2">Belongs to the UPF0220 family.</text>
</comment>
<dbReference type="Pfam" id="PF05255">
    <property type="entry name" value="UPF0220"/>
    <property type="match status" value="1"/>
</dbReference>
<keyword evidence="5 6" id="KW-0472">Membrane</keyword>
<evidence type="ECO:0000256" key="1">
    <source>
        <dbReference type="ARBA" id="ARBA00004141"/>
    </source>
</evidence>
<comment type="subcellular location">
    <subcellularLocation>
        <location evidence="1">Membrane</location>
        <topology evidence="1">Multi-pass membrane protein</topology>
    </subcellularLocation>
</comment>
<feature type="transmembrane region" description="Helical" evidence="6">
    <location>
        <begin position="103"/>
        <end position="128"/>
    </location>
</feature>
<sequence length="174" mass="19585">MSFNDENNNVFICGKIFCCFSLGNKGKQFGVYFAGILFALGWWTFIDGLTILWNLQDRLIAPGIEDWAPGIVTTFGMIIVNLIDKETLKGNGYDEEFTWRARLFLFLGFAMMAGGLSGSVAVLVTKYIYNDNDLDLLNTYLGITDVVQCSLIMISTAILWFAQSSSENQQYYQI</sequence>
<dbReference type="EMBL" id="JAEPRD010000034">
    <property type="protein sequence ID" value="KAG2205774.1"/>
    <property type="molecule type" value="Genomic_DNA"/>
</dbReference>
<keyword evidence="4 6" id="KW-1133">Transmembrane helix</keyword>
<name>A0A8H7R7F1_9FUNG</name>
<evidence type="ECO:0000256" key="6">
    <source>
        <dbReference type="SAM" id="Phobius"/>
    </source>
</evidence>
<organism evidence="7 8">
    <name type="scientific">Mucor saturninus</name>
    <dbReference type="NCBI Taxonomy" id="64648"/>
    <lineage>
        <taxon>Eukaryota</taxon>
        <taxon>Fungi</taxon>
        <taxon>Fungi incertae sedis</taxon>
        <taxon>Mucoromycota</taxon>
        <taxon>Mucoromycotina</taxon>
        <taxon>Mucoromycetes</taxon>
        <taxon>Mucorales</taxon>
        <taxon>Mucorineae</taxon>
        <taxon>Mucoraceae</taxon>
        <taxon>Mucor</taxon>
    </lineage>
</organism>
<keyword evidence="3 6" id="KW-0812">Transmembrane</keyword>
<evidence type="ECO:0000256" key="2">
    <source>
        <dbReference type="ARBA" id="ARBA00005335"/>
    </source>
</evidence>
<dbReference type="Proteomes" id="UP000603453">
    <property type="component" value="Unassembled WGS sequence"/>
</dbReference>
<reference evidence="7" key="1">
    <citation type="submission" date="2020-12" db="EMBL/GenBank/DDBJ databases">
        <title>Metabolic potential, ecology and presence of endohyphal bacteria is reflected in genomic diversity of Mucoromycotina.</title>
        <authorList>
            <person name="Muszewska A."/>
            <person name="Okrasinska A."/>
            <person name="Steczkiewicz K."/>
            <person name="Drgas O."/>
            <person name="Orlowska M."/>
            <person name="Perlinska-Lenart U."/>
            <person name="Aleksandrzak-Piekarczyk T."/>
            <person name="Szatraj K."/>
            <person name="Zielenkiewicz U."/>
            <person name="Pilsyk S."/>
            <person name="Malc E."/>
            <person name="Mieczkowski P."/>
            <person name="Kruszewska J.S."/>
            <person name="Biernat P."/>
            <person name="Pawlowska J."/>
        </authorList>
    </citation>
    <scope>NUCLEOTIDE SEQUENCE</scope>
    <source>
        <strain evidence="7">WA0000017839</strain>
    </source>
</reference>
<protein>
    <submittedName>
        <fullName evidence="7">Uncharacterized protein</fullName>
    </submittedName>
</protein>